<dbReference type="GO" id="GO:0016780">
    <property type="term" value="F:phosphotransferase activity, for other substituted phosphate groups"/>
    <property type="evidence" value="ECO:0007669"/>
    <property type="project" value="InterPro"/>
</dbReference>
<dbReference type="Proteomes" id="UP000739538">
    <property type="component" value="Unassembled WGS sequence"/>
</dbReference>
<feature type="region of interest" description="Disordered" evidence="1">
    <location>
        <begin position="1"/>
        <end position="35"/>
    </location>
</feature>
<dbReference type="GO" id="GO:0008654">
    <property type="term" value="P:phospholipid biosynthetic process"/>
    <property type="evidence" value="ECO:0007669"/>
    <property type="project" value="InterPro"/>
</dbReference>
<organism evidence="3 4">
    <name type="scientific">Eiseniibacteriota bacterium</name>
    <dbReference type="NCBI Taxonomy" id="2212470"/>
    <lineage>
        <taxon>Bacteria</taxon>
        <taxon>Candidatus Eiseniibacteriota</taxon>
    </lineage>
</organism>
<dbReference type="Pfam" id="PF01066">
    <property type="entry name" value="CDP-OH_P_transf"/>
    <property type="match status" value="1"/>
</dbReference>
<keyword evidence="2" id="KW-1133">Transmembrane helix</keyword>
<dbReference type="Gene3D" id="1.20.120.1760">
    <property type="match status" value="1"/>
</dbReference>
<name>A0A956NBE9_UNCEI</name>
<dbReference type="InterPro" id="IPR043130">
    <property type="entry name" value="CDP-OH_PTrfase_TM_dom"/>
</dbReference>
<feature type="transmembrane region" description="Helical" evidence="2">
    <location>
        <begin position="184"/>
        <end position="201"/>
    </location>
</feature>
<evidence type="ECO:0000256" key="2">
    <source>
        <dbReference type="SAM" id="Phobius"/>
    </source>
</evidence>
<reference evidence="3" key="1">
    <citation type="submission" date="2020-04" db="EMBL/GenBank/DDBJ databases">
        <authorList>
            <person name="Zhang T."/>
        </authorList>
    </citation>
    <scope>NUCLEOTIDE SEQUENCE</scope>
    <source>
        <strain evidence="3">HKST-UBA02</strain>
    </source>
</reference>
<dbReference type="GO" id="GO:0016020">
    <property type="term" value="C:membrane"/>
    <property type="evidence" value="ECO:0007669"/>
    <property type="project" value="InterPro"/>
</dbReference>
<sequence length="256" mass="27558">MAETPTTRKAPPAASPRKATTEKATTEKAERKNKALLAEPEKRVLRWVAARLPQSITPDHLTLLALFGAALTAAGYTLANHAEGYLWLASAGLVVHWFGDSLDGTLARVRKIERPKYGFYVDHLADGVATAMIGLGLGFSPYMLLAVGLAIVVGYLILSINIYLETITQATFRFDYGVVGPTEARILLILLNTAALLIGPNEFSVPSITGRPLVMTPFDIVGIAGSLGMVALLGRRLRRNLRVLGELEPAGGRKND</sequence>
<protein>
    <submittedName>
        <fullName evidence="3">CDP-alcohol phosphatidyltransferase family protein</fullName>
    </submittedName>
</protein>
<dbReference type="AlphaFoldDB" id="A0A956NBE9"/>
<comment type="caution">
    <text evidence="3">The sequence shown here is derived from an EMBL/GenBank/DDBJ whole genome shotgun (WGS) entry which is preliminary data.</text>
</comment>
<feature type="transmembrane region" description="Helical" evidence="2">
    <location>
        <begin position="213"/>
        <end position="234"/>
    </location>
</feature>
<feature type="compositionally biased region" description="Basic and acidic residues" evidence="1">
    <location>
        <begin position="19"/>
        <end position="35"/>
    </location>
</feature>
<evidence type="ECO:0000313" key="4">
    <source>
        <dbReference type="Proteomes" id="UP000739538"/>
    </source>
</evidence>
<dbReference type="InterPro" id="IPR000462">
    <property type="entry name" value="CDP-OH_P_trans"/>
</dbReference>
<feature type="transmembrane region" description="Helical" evidence="2">
    <location>
        <begin position="143"/>
        <end position="164"/>
    </location>
</feature>
<keyword evidence="2" id="KW-0472">Membrane</keyword>
<feature type="compositionally biased region" description="Low complexity" evidence="1">
    <location>
        <begin position="1"/>
        <end position="18"/>
    </location>
</feature>
<gene>
    <name evidence="3" type="ORF">KDA27_09725</name>
</gene>
<feature type="transmembrane region" description="Helical" evidence="2">
    <location>
        <begin position="61"/>
        <end position="79"/>
    </location>
</feature>
<evidence type="ECO:0000256" key="1">
    <source>
        <dbReference type="SAM" id="MobiDB-lite"/>
    </source>
</evidence>
<dbReference type="EMBL" id="JAGQHS010000041">
    <property type="protein sequence ID" value="MCA9756069.1"/>
    <property type="molecule type" value="Genomic_DNA"/>
</dbReference>
<keyword evidence="2" id="KW-0812">Transmembrane</keyword>
<evidence type="ECO:0000313" key="3">
    <source>
        <dbReference type="EMBL" id="MCA9756069.1"/>
    </source>
</evidence>
<proteinExistence type="predicted"/>
<reference evidence="3" key="2">
    <citation type="journal article" date="2021" name="Microbiome">
        <title>Successional dynamics and alternative stable states in a saline activated sludge microbial community over 9 years.</title>
        <authorList>
            <person name="Wang Y."/>
            <person name="Ye J."/>
            <person name="Ju F."/>
            <person name="Liu L."/>
            <person name="Boyd J.A."/>
            <person name="Deng Y."/>
            <person name="Parks D.H."/>
            <person name="Jiang X."/>
            <person name="Yin X."/>
            <person name="Woodcroft B.J."/>
            <person name="Tyson G.W."/>
            <person name="Hugenholtz P."/>
            <person name="Polz M.F."/>
            <person name="Zhang T."/>
        </authorList>
    </citation>
    <scope>NUCLEOTIDE SEQUENCE</scope>
    <source>
        <strain evidence="3">HKST-UBA02</strain>
    </source>
</reference>
<accession>A0A956NBE9</accession>